<protein>
    <recommendedName>
        <fullName evidence="4">Tissue inhibitor of metalloproteinase</fullName>
    </recommendedName>
</protein>
<feature type="signal peptide" evidence="1">
    <location>
        <begin position="1"/>
        <end position="22"/>
    </location>
</feature>
<dbReference type="Proteomes" id="UP000600865">
    <property type="component" value="Unassembled WGS sequence"/>
</dbReference>
<gene>
    <name evidence="2" type="ORF">GCM10011309_15790</name>
</gene>
<dbReference type="PROSITE" id="PS51257">
    <property type="entry name" value="PROKAR_LIPOPROTEIN"/>
    <property type="match status" value="1"/>
</dbReference>
<organism evidence="2 3">
    <name type="scientific">Litorimonas cladophorae</name>
    <dbReference type="NCBI Taxonomy" id="1220491"/>
    <lineage>
        <taxon>Bacteria</taxon>
        <taxon>Pseudomonadati</taxon>
        <taxon>Pseudomonadota</taxon>
        <taxon>Alphaproteobacteria</taxon>
        <taxon>Maricaulales</taxon>
        <taxon>Robiginitomaculaceae</taxon>
    </lineage>
</organism>
<evidence type="ECO:0000313" key="2">
    <source>
        <dbReference type="EMBL" id="GGX67001.1"/>
    </source>
</evidence>
<sequence length="194" mass="21621">MKSNTAILITLLTFAFSSVSYACSCSQAGGWVSKFAEGKTVVWARPVQSTWLSDQSGRPSSGNVETQFEVLDGFSRISETTISVRHRNDGAACGIYPTLGRSDLIIAYDSGNSQEYLATNSCTMNSIDPTTLIKYLETGEDTYVPSFWKCEQQKDDGISLEDNCEYLSEEAEKQRRDDYVAFIKKKRLELRTAL</sequence>
<reference evidence="2 3" key="1">
    <citation type="journal article" date="2014" name="Int. J. Syst. Evol. Microbiol.">
        <title>Complete genome sequence of Corynebacterium casei LMG S-19264T (=DSM 44701T), isolated from a smear-ripened cheese.</title>
        <authorList>
            <consortium name="US DOE Joint Genome Institute (JGI-PGF)"/>
            <person name="Walter F."/>
            <person name="Albersmeier A."/>
            <person name="Kalinowski J."/>
            <person name="Ruckert C."/>
        </authorList>
    </citation>
    <scope>NUCLEOTIDE SEQUENCE [LARGE SCALE GENOMIC DNA]</scope>
    <source>
        <strain evidence="2 3">KCTC 23968</strain>
    </source>
</reference>
<dbReference type="AlphaFoldDB" id="A0A918NH83"/>
<proteinExistence type="predicted"/>
<evidence type="ECO:0000313" key="3">
    <source>
        <dbReference type="Proteomes" id="UP000600865"/>
    </source>
</evidence>
<keyword evidence="1" id="KW-0732">Signal</keyword>
<evidence type="ECO:0008006" key="4">
    <source>
        <dbReference type="Google" id="ProtNLM"/>
    </source>
</evidence>
<accession>A0A918NH83</accession>
<evidence type="ECO:0000256" key="1">
    <source>
        <dbReference type="SAM" id="SignalP"/>
    </source>
</evidence>
<dbReference type="EMBL" id="BMYV01000002">
    <property type="protein sequence ID" value="GGX67001.1"/>
    <property type="molecule type" value="Genomic_DNA"/>
</dbReference>
<keyword evidence="3" id="KW-1185">Reference proteome</keyword>
<feature type="chain" id="PRO_5036815400" description="Tissue inhibitor of metalloproteinase" evidence="1">
    <location>
        <begin position="23"/>
        <end position="194"/>
    </location>
</feature>
<comment type="caution">
    <text evidence="2">The sequence shown here is derived from an EMBL/GenBank/DDBJ whole genome shotgun (WGS) entry which is preliminary data.</text>
</comment>
<name>A0A918NH83_9PROT</name>
<dbReference type="RefSeq" id="WP_189584012.1">
    <property type="nucleotide sequence ID" value="NZ_BMYV01000002.1"/>
</dbReference>